<keyword evidence="4" id="KW-1185">Reference proteome</keyword>
<evidence type="ECO:0000256" key="1">
    <source>
        <dbReference type="SAM" id="MobiDB-lite"/>
    </source>
</evidence>
<proteinExistence type="predicted"/>
<gene>
    <name evidence="3" type="ORF">DIURU_001887</name>
</gene>
<reference evidence="3 4" key="1">
    <citation type="submission" date="2019-07" db="EMBL/GenBank/DDBJ databases">
        <title>Genome assembly of two rare yeast pathogens: Diutina rugosa and Trichomonascus ciferrii.</title>
        <authorList>
            <person name="Mixao V."/>
            <person name="Saus E."/>
            <person name="Hansen A."/>
            <person name="Lass-Flor C."/>
            <person name="Gabaldon T."/>
        </authorList>
    </citation>
    <scope>NUCLEOTIDE SEQUENCE [LARGE SCALE GENOMIC DNA]</scope>
    <source>
        <strain evidence="3 4">CBS 613</strain>
    </source>
</reference>
<dbReference type="AlphaFoldDB" id="A0A642USV4"/>
<feature type="compositionally biased region" description="Gly residues" evidence="1">
    <location>
        <begin position="99"/>
        <end position="110"/>
    </location>
</feature>
<feature type="chain" id="PRO_5024794432" evidence="2">
    <location>
        <begin position="22"/>
        <end position="307"/>
    </location>
</feature>
<dbReference type="EMBL" id="SWFT01000057">
    <property type="protein sequence ID" value="KAA8904531.1"/>
    <property type="molecule type" value="Genomic_DNA"/>
</dbReference>
<feature type="compositionally biased region" description="Low complexity" evidence="1">
    <location>
        <begin position="128"/>
        <end position="144"/>
    </location>
</feature>
<feature type="region of interest" description="Disordered" evidence="1">
    <location>
        <begin position="62"/>
        <end position="147"/>
    </location>
</feature>
<dbReference type="RefSeq" id="XP_034013316.1">
    <property type="nucleotide sequence ID" value="XM_034154479.1"/>
</dbReference>
<feature type="compositionally biased region" description="Polar residues" evidence="1">
    <location>
        <begin position="113"/>
        <end position="122"/>
    </location>
</feature>
<sequence>MVKSSLSTLVITTVLAAAVNADPTEYWPSFFVQKVSDDAGNTQRSLMEGLVNDNKERALLDEIENESRPKWKRAKGGSGSAGKASGGKASGGKPSNGKPSGGNASGGKPNGGTSSPPASSPNAWGPPKNNGASSNNGANSNNNNNGGGKSGILSGALGKIGSQVANNYFPTAVSTVVSQSIIQAFAQAQNAKSGSSDGSGDGSVTGKDSVFAYNNDDGWNGLDLHSDSAAAVELKGNEGNMLEQFSFNLPSDRSIRLDGYVDTQYHWKVYVAGGNGDQVGTCWSDGDAGQAIDNSDITRVVRCQVTV</sequence>
<dbReference type="VEuPathDB" id="FungiDB:DIURU_001887"/>
<feature type="signal peptide" evidence="2">
    <location>
        <begin position="1"/>
        <end position="21"/>
    </location>
</feature>
<feature type="compositionally biased region" description="Gly residues" evidence="1">
    <location>
        <begin position="76"/>
        <end position="90"/>
    </location>
</feature>
<evidence type="ECO:0000313" key="4">
    <source>
        <dbReference type="Proteomes" id="UP000449547"/>
    </source>
</evidence>
<comment type="caution">
    <text evidence="3">The sequence shown here is derived from an EMBL/GenBank/DDBJ whole genome shotgun (WGS) entry which is preliminary data.</text>
</comment>
<organism evidence="3 4">
    <name type="scientific">Diutina rugosa</name>
    <name type="common">Yeast</name>
    <name type="synonym">Candida rugosa</name>
    <dbReference type="NCBI Taxonomy" id="5481"/>
    <lineage>
        <taxon>Eukaryota</taxon>
        <taxon>Fungi</taxon>
        <taxon>Dikarya</taxon>
        <taxon>Ascomycota</taxon>
        <taxon>Saccharomycotina</taxon>
        <taxon>Pichiomycetes</taxon>
        <taxon>Debaryomycetaceae</taxon>
        <taxon>Diutina</taxon>
    </lineage>
</organism>
<dbReference type="GeneID" id="54780540"/>
<keyword evidence="2" id="KW-0732">Signal</keyword>
<name>A0A642USV4_DIURU</name>
<protein>
    <submittedName>
        <fullName evidence="3">Uncharacterized protein</fullName>
    </submittedName>
</protein>
<evidence type="ECO:0000256" key="2">
    <source>
        <dbReference type="SAM" id="SignalP"/>
    </source>
</evidence>
<evidence type="ECO:0000313" key="3">
    <source>
        <dbReference type="EMBL" id="KAA8904531.1"/>
    </source>
</evidence>
<dbReference type="Proteomes" id="UP000449547">
    <property type="component" value="Unassembled WGS sequence"/>
</dbReference>
<accession>A0A642USV4</accession>